<dbReference type="KEGG" id="cak:Caul_1066"/>
<name>B0SX35_CAUSK</name>
<dbReference type="Gene3D" id="3.40.50.720">
    <property type="entry name" value="NAD(P)-binding Rossmann-like Domain"/>
    <property type="match status" value="1"/>
</dbReference>
<dbReference type="PANTHER" id="PTHR43245:SF13">
    <property type="entry name" value="UDP-D-APIOSE_UDP-D-XYLOSE SYNTHASE 2"/>
    <property type="match status" value="1"/>
</dbReference>
<dbReference type="AlphaFoldDB" id="B0SX35"/>
<dbReference type="eggNOG" id="COG0451">
    <property type="taxonomic scope" value="Bacteria"/>
</dbReference>
<dbReference type="Pfam" id="PF01370">
    <property type="entry name" value="Epimerase"/>
    <property type="match status" value="1"/>
</dbReference>
<dbReference type="InterPro" id="IPR036291">
    <property type="entry name" value="NAD(P)-bd_dom_sf"/>
</dbReference>
<feature type="domain" description="NAD-dependent epimerase/dehydratase" evidence="1">
    <location>
        <begin position="3"/>
        <end position="239"/>
    </location>
</feature>
<organism evidence="2">
    <name type="scientific">Caulobacter sp. (strain K31)</name>
    <dbReference type="NCBI Taxonomy" id="366602"/>
    <lineage>
        <taxon>Bacteria</taxon>
        <taxon>Pseudomonadati</taxon>
        <taxon>Pseudomonadota</taxon>
        <taxon>Alphaproteobacteria</taxon>
        <taxon>Caulobacterales</taxon>
        <taxon>Caulobacteraceae</taxon>
        <taxon>Caulobacter</taxon>
    </lineage>
</organism>
<sequence length="321" mass="34804">MSVLVLGGTGFIGAPLVARLLADGVETAVAHRGARPLPAGATLVTLDRRDPAAVLAAVRDLGADTVIDLLAYTAADTLPLLDALSGQIARYVMVSSVDVYANYEGLHRKGRPTPVWDRLTEDAALRTSRYPYRLAKPRAASDPQAWMDDYDKIPLEEAARERLGDAATILRLPMVFGPGDRQRRFSWAIRPMVQGRPRFVIPHPWASWRATFGYVDDVAAGIALAAVQPRAGGETYNLGRANTPTNIAWAVAFAEHLNWPGEVQLAHPDVARGALAAATAGLDLSYPLFIDNAKIRRRLGYAEVTDFDEALARTVADEMGR</sequence>
<dbReference type="EMBL" id="CP000927">
    <property type="protein sequence ID" value="ABZ70196.1"/>
    <property type="molecule type" value="Genomic_DNA"/>
</dbReference>
<protein>
    <submittedName>
        <fullName evidence="2">NAD-dependent epimerase/dehydratase</fullName>
    </submittedName>
</protein>
<evidence type="ECO:0000259" key="1">
    <source>
        <dbReference type="Pfam" id="PF01370"/>
    </source>
</evidence>
<dbReference type="PANTHER" id="PTHR43245">
    <property type="entry name" value="BIFUNCTIONAL POLYMYXIN RESISTANCE PROTEIN ARNA"/>
    <property type="match status" value="1"/>
</dbReference>
<dbReference type="InterPro" id="IPR001509">
    <property type="entry name" value="Epimerase_deHydtase"/>
</dbReference>
<dbReference type="STRING" id="366602.Caul_1066"/>
<dbReference type="InterPro" id="IPR050177">
    <property type="entry name" value="Lipid_A_modif_metabolic_enz"/>
</dbReference>
<accession>B0SX35</accession>
<dbReference type="OrthoDB" id="9814124at2"/>
<proteinExistence type="predicted"/>
<dbReference type="HOGENOM" id="CLU_045675_0_0_5"/>
<evidence type="ECO:0000313" key="2">
    <source>
        <dbReference type="EMBL" id="ABZ70196.1"/>
    </source>
</evidence>
<dbReference type="SUPFAM" id="SSF51735">
    <property type="entry name" value="NAD(P)-binding Rossmann-fold domains"/>
    <property type="match status" value="1"/>
</dbReference>
<gene>
    <name evidence="2" type="ordered locus">Caul_1066</name>
</gene>
<reference evidence="2" key="1">
    <citation type="submission" date="2008-01" db="EMBL/GenBank/DDBJ databases">
        <title>Complete sequence of chromosome of Caulobacter sp. K31.</title>
        <authorList>
            <consortium name="US DOE Joint Genome Institute"/>
            <person name="Copeland A."/>
            <person name="Lucas S."/>
            <person name="Lapidus A."/>
            <person name="Barry K."/>
            <person name="Glavina del Rio T."/>
            <person name="Dalin E."/>
            <person name="Tice H."/>
            <person name="Pitluck S."/>
            <person name="Bruce D."/>
            <person name="Goodwin L."/>
            <person name="Thompson L.S."/>
            <person name="Brettin T."/>
            <person name="Detter J.C."/>
            <person name="Han C."/>
            <person name="Schmutz J."/>
            <person name="Larimer F."/>
            <person name="Land M."/>
            <person name="Hauser L."/>
            <person name="Kyrpides N."/>
            <person name="Kim E."/>
            <person name="Stephens C."/>
            <person name="Richardson P."/>
        </authorList>
    </citation>
    <scope>NUCLEOTIDE SEQUENCE [LARGE SCALE GENOMIC DNA]</scope>
    <source>
        <strain evidence="2">K31</strain>
    </source>
</reference>